<evidence type="ECO:0000313" key="3">
    <source>
        <dbReference type="Proteomes" id="UP000501094"/>
    </source>
</evidence>
<protein>
    <submittedName>
        <fullName evidence="2">DUF1013 domain-containing protein</fullName>
    </submittedName>
</protein>
<reference evidence="2 3" key="1">
    <citation type="journal article" date="2020" name="Nat. Microbiol.">
        <title>Lysogenic host-virus interactions in SAR11 marine bacteria.</title>
        <authorList>
            <person name="Morris R.M."/>
            <person name="Cain K.R."/>
            <person name="Hvorecny K.L."/>
            <person name="Kollman J.M."/>
        </authorList>
    </citation>
    <scope>NUCLEOTIDE SEQUENCE [LARGE SCALE GENOMIC DNA]</scope>
    <source>
        <strain evidence="2 3">NP1</strain>
    </source>
</reference>
<keyword evidence="3" id="KW-1185">Reference proteome</keyword>
<dbReference type="AlphaFoldDB" id="A0A6H1Q3F9"/>
<dbReference type="KEGG" id="peg:E5R92_03165"/>
<dbReference type="InterPro" id="IPR010421">
    <property type="entry name" value="TrcR"/>
</dbReference>
<gene>
    <name evidence="2" type="ORF">E5R92_03165</name>
</gene>
<accession>A0A6H1Q3F9</accession>
<dbReference type="Proteomes" id="UP000501094">
    <property type="component" value="Chromosome"/>
</dbReference>
<name>A0A6H1Q3F9_9PROT</name>
<evidence type="ECO:0000256" key="1">
    <source>
        <dbReference type="SAM" id="MobiDB-lite"/>
    </source>
</evidence>
<feature type="compositionally biased region" description="Basic and acidic residues" evidence="1">
    <location>
        <begin position="178"/>
        <end position="189"/>
    </location>
</feature>
<proteinExistence type="predicted"/>
<dbReference type="EMBL" id="CP038852">
    <property type="protein sequence ID" value="QIZ20785.1"/>
    <property type="molecule type" value="Genomic_DNA"/>
</dbReference>
<dbReference type="RefSeq" id="WP_168606667.1">
    <property type="nucleotide sequence ID" value="NZ_CP038852.1"/>
</dbReference>
<dbReference type="Pfam" id="PF06242">
    <property type="entry name" value="TrcR"/>
    <property type="match status" value="1"/>
</dbReference>
<organism evidence="2 3">
    <name type="scientific">Candidatus Pelagibacter giovannonii</name>
    <dbReference type="NCBI Taxonomy" id="2563896"/>
    <lineage>
        <taxon>Bacteria</taxon>
        <taxon>Pseudomonadati</taxon>
        <taxon>Pseudomonadota</taxon>
        <taxon>Alphaproteobacteria</taxon>
        <taxon>Candidatus Pelagibacterales</taxon>
        <taxon>Candidatus Pelagibacteraceae</taxon>
        <taxon>Candidatus Pelagibacter</taxon>
    </lineage>
</organism>
<feature type="region of interest" description="Disordered" evidence="1">
    <location>
        <begin position="176"/>
        <end position="195"/>
    </location>
</feature>
<sequence length="195" mass="22172">MSNVPLMPMATAVWLVENTTLTFKQISKFCNIHEVEVQGIADGEVAKGIMAYNPIISGQLTREEIELASKDENKELQIKNTDIEISTEDKKIKKYIPLSKRQDKPDSALWLIRHHSLLKDSQIAKLVGITKASVITIKNKSYWNYNNLNPKDPVALGLFSQKDLIGAIEKAERRIKKEKKEKEKAKLTREVSNIE</sequence>
<evidence type="ECO:0000313" key="2">
    <source>
        <dbReference type="EMBL" id="QIZ20785.1"/>
    </source>
</evidence>